<dbReference type="CDD" id="cd00322">
    <property type="entry name" value="FNR_like"/>
    <property type="match status" value="1"/>
</dbReference>
<reference evidence="2" key="1">
    <citation type="submission" date="2016-10" db="EMBL/GenBank/DDBJ databases">
        <authorList>
            <person name="Varghese N."/>
            <person name="Submissions S."/>
        </authorList>
    </citation>
    <scope>NUCLEOTIDE SEQUENCE [LARGE SCALE GENOMIC DNA]</scope>
    <source>
        <strain evidence="2">DSM 16108</strain>
    </source>
</reference>
<dbReference type="SUPFAM" id="SSF52343">
    <property type="entry name" value="Ferredoxin reductase-like, C-terminal NADP-linked domain"/>
    <property type="match status" value="1"/>
</dbReference>
<keyword evidence="2" id="KW-1185">Reference proteome</keyword>
<dbReference type="PANTHER" id="PTHR47354:SF5">
    <property type="entry name" value="PROTEIN RFBI"/>
    <property type="match status" value="1"/>
</dbReference>
<dbReference type="Gene3D" id="3.40.50.80">
    <property type="entry name" value="Nucleotide-binding domain of ferredoxin-NADP reductase (FNR) module"/>
    <property type="match status" value="1"/>
</dbReference>
<dbReference type="Proteomes" id="UP000199589">
    <property type="component" value="Unassembled WGS sequence"/>
</dbReference>
<dbReference type="RefSeq" id="WP_091897521.1">
    <property type="nucleotide sequence ID" value="NZ_FOSJ01000022.1"/>
</dbReference>
<protein>
    <submittedName>
        <fullName evidence="1">Oxidoreductase NAD-binding domain-containing protein</fullName>
    </submittedName>
</protein>
<accession>A0A1I3YHS3</accession>
<dbReference type="GO" id="GO:0016491">
    <property type="term" value="F:oxidoreductase activity"/>
    <property type="evidence" value="ECO:0007669"/>
    <property type="project" value="TreeGrafter"/>
</dbReference>
<proteinExistence type="predicted"/>
<dbReference type="InterPro" id="IPR039261">
    <property type="entry name" value="FNR_nucleotide-bd"/>
</dbReference>
<dbReference type="EMBL" id="FOSJ01000022">
    <property type="protein sequence ID" value="SFK30919.1"/>
    <property type="molecule type" value="Genomic_DNA"/>
</dbReference>
<dbReference type="InterPro" id="IPR017938">
    <property type="entry name" value="Riboflavin_synthase-like_b-brl"/>
</dbReference>
<dbReference type="PANTHER" id="PTHR47354">
    <property type="entry name" value="NADH OXIDOREDUCTASE HCR"/>
    <property type="match status" value="1"/>
</dbReference>
<dbReference type="AlphaFoldDB" id="A0A1I3YHS3"/>
<evidence type="ECO:0000313" key="1">
    <source>
        <dbReference type="EMBL" id="SFK30919.1"/>
    </source>
</evidence>
<dbReference type="InterPro" id="IPR050415">
    <property type="entry name" value="MRET"/>
</dbReference>
<organism evidence="1 2">
    <name type="scientific">Marinilactibacillus piezotolerans</name>
    <dbReference type="NCBI Taxonomy" id="258723"/>
    <lineage>
        <taxon>Bacteria</taxon>
        <taxon>Bacillati</taxon>
        <taxon>Bacillota</taxon>
        <taxon>Bacilli</taxon>
        <taxon>Lactobacillales</taxon>
        <taxon>Carnobacteriaceae</taxon>
        <taxon>Marinilactibacillus</taxon>
    </lineage>
</organism>
<gene>
    <name evidence="1" type="ORF">SAMN04488569_102210</name>
</gene>
<dbReference type="OrthoDB" id="573132at2"/>
<dbReference type="Gene3D" id="2.40.30.10">
    <property type="entry name" value="Translation factors"/>
    <property type="match status" value="1"/>
</dbReference>
<evidence type="ECO:0000313" key="2">
    <source>
        <dbReference type="Proteomes" id="UP000199589"/>
    </source>
</evidence>
<name>A0A1I3YHS3_9LACT</name>
<dbReference type="SUPFAM" id="SSF63380">
    <property type="entry name" value="Riboflavin synthase domain-like"/>
    <property type="match status" value="1"/>
</dbReference>
<sequence>MALTFLKEYFNKNVARVQSVENPKERYYIINMTIPEKMHWNAGDYALFSFYDRTSSHFLKFHSFYIGSIPKENRLMIGMKTKTPPHLFEEKVLAVQKEDRVKIKGPFGSSIIEDTRNRPLILMTNGINITPIRALLKNLESDFSRPIALIYTSRDYHLFREELDKIAAKNTTIQIFYVFDRSESSSVLEQLVQKYGNNAFYCIYGSDKTINHTNKTLKQLTIHKKQVIINHLNHY</sequence>